<dbReference type="Pfam" id="PF20414">
    <property type="entry name" value="DUF6698"/>
    <property type="match status" value="1"/>
</dbReference>
<dbReference type="InterPro" id="IPR046521">
    <property type="entry name" value="DUF6698"/>
</dbReference>
<gene>
    <name evidence="2" type="ORF">Hypma_016219</name>
</gene>
<accession>A0A369J0K7</accession>
<organism evidence="2 3">
    <name type="scientific">Hypsizygus marmoreus</name>
    <name type="common">White beech mushroom</name>
    <name type="synonym">Agaricus marmoreus</name>
    <dbReference type="NCBI Taxonomy" id="39966"/>
    <lineage>
        <taxon>Eukaryota</taxon>
        <taxon>Fungi</taxon>
        <taxon>Dikarya</taxon>
        <taxon>Basidiomycota</taxon>
        <taxon>Agaricomycotina</taxon>
        <taxon>Agaricomycetes</taxon>
        <taxon>Agaricomycetidae</taxon>
        <taxon>Agaricales</taxon>
        <taxon>Tricholomatineae</taxon>
        <taxon>Lyophyllaceae</taxon>
        <taxon>Hypsizygus</taxon>
    </lineage>
</organism>
<keyword evidence="3" id="KW-1185">Reference proteome</keyword>
<dbReference type="Proteomes" id="UP000076154">
    <property type="component" value="Unassembled WGS sequence"/>
</dbReference>
<evidence type="ECO:0000313" key="3">
    <source>
        <dbReference type="Proteomes" id="UP000076154"/>
    </source>
</evidence>
<dbReference type="EMBL" id="LUEZ02000096">
    <property type="protein sequence ID" value="RDB14922.1"/>
    <property type="molecule type" value="Genomic_DNA"/>
</dbReference>
<sequence length="331" mass="37525">MPPSRTSRRDDALQSGPRKKNTTSDPLTHRGRHFGRAVHAFSNFRSLLTNGLLYLADRPTPEELSAEERREFRVFSELLKMCIGLEERLTNAKEDEVILLADLLQKGANASRADDTKGMKGSIIDWITPPGESLHPPINRRLKFERGYRHETTGALLCPTGLDWMDHTIKAKLRSGEMIVRGDQWPKFLYPDIQYDPEDPWAGLLKSQLLVSAYKHVFTSPSSVEADESKATKSGNARIHGMKSVTPASIAYIATQVRFALSSASQFSRTDTVTDSENFYFSLLDVLEDIDEKPNVDELVKWWNRLVSFLHHLDYAGLFWALQENFSALFP</sequence>
<feature type="region of interest" description="Disordered" evidence="1">
    <location>
        <begin position="1"/>
        <end position="31"/>
    </location>
</feature>
<evidence type="ECO:0000313" key="2">
    <source>
        <dbReference type="EMBL" id="RDB14922.1"/>
    </source>
</evidence>
<reference evidence="2" key="1">
    <citation type="submission" date="2018-04" db="EMBL/GenBank/DDBJ databases">
        <title>Whole genome sequencing of Hypsizygus marmoreus.</title>
        <authorList>
            <person name="Choi I.-G."/>
            <person name="Min B."/>
            <person name="Kim J.-G."/>
            <person name="Kim S."/>
            <person name="Oh Y.-L."/>
            <person name="Kong W.-S."/>
            <person name="Park H."/>
            <person name="Jeong J."/>
            <person name="Song E.-S."/>
        </authorList>
    </citation>
    <scope>NUCLEOTIDE SEQUENCE [LARGE SCALE GENOMIC DNA]</scope>
    <source>
        <strain evidence="2">51987-8</strain>
    </source>
</reference>
<dbReference type="STRING" id="39966.A0A369J0K7"/>
<dbReference type="AlphaFoldDB" id="A0A369J0K7"/>
<name>A0A369J0K7_HYPMA</name>
<comment type="caution">
    <text evidence="2">The sequence shown here is derived from an EMBL/GenBank/DDBJ whole genome shotgun (WGS) entry which is preliminary data.</text>
</comment>
<dbReference type="OrthoDB" id="3160134at2759"/>
<proteinExistence type="predicted"/>
<protein>
    <submittedName>
        <fullName evidence="2">Uncharacterized protein</fullName>
    </submittedName>
</protein>
<evidence type="ECO:0000256" key="1">
    <source>
        <dbReference type="SAM" id="MobiDB-lite"/>
    </source>
</evidence>
<dbReference type="InParanoid" id="A0A369J0K7"/>